<feature type="region of interest" description="Disordered" evidence="1">
    <location>
        <begin position="262"/>
        <end position="289"/>
    </location>
</feature>
<dbReference type="AlphaFoldDB" id="A0AAN7JM02"/>
<dbReference type="SMART" id="SM00165">
    <property type="entry name" value="UBA"/>
    <property type="match status" value="1"/>
</dbReference>
<accession>A0AAN7JM02</accession>
<feature type="domain" description="UBA" evidence="2">
    <location>
        <begin position="146"/>
        <end position="198"/>
    </location>
</feature>
<proteinExistence type="predicted"/>
<dbReference type="PANTHER" id="PTHR35294:SF4">
    <property type="entry name" value="UBA DOMAIN-CONTAINING PROTEIN"/>
    <property type="match status" value="1"/>
</dbReference>
<dbReference type="SUPFAM" id="SSF46934">
    <property type="entry name" value="UBA-like"/>
    <property type="match status" value="1"/>
</dbReference>
<gene>
    <name evidence="3" type="ORF">SAY87_015501</name>
</gene>
<evidence type="ECO:0000313" key="3">
    <source>
        <dbReference type="EMBL" id="KAK4748915.1"/>
    </source>
</evidence>
<dbReference type="PANTHER" id="PTHR35294">
    <property type="entry name" value="UBIQUITIN-ASSOCIATED/TRANSLATION ELONGATION FACTOR EF1B PROTEIN"/>
    <property type="match status" value="1"/>
</dbReference>
<organism evidence="3 4">
    <name type="scientific">Trapa incisa</name>
    <dbReference type="NCBI Taxonomy" id="236973"/>
    <lineage>
        <taxon>Eukaryota</taxon>
        <taxon>Viridiplantae</taxon>
        <taxon>Streptophyta</taxon>
        <taxon>Embryophyta</taxon>
        <taxon>Tracheophyta</taxon>
        <taxon>Spermatophyta</taxon>
        <taxon>Magnoliopsida</taxon>
        <taxon>eudicotyledons</taxon>
        <taxon>Gunneridae</taxon>
        <taxon>Pentapetalae</taxon>
        <taxon>rosids</taxon>
        <taxon>malvids</taxon>
        <taxon>Myrtales</taxon>
        <taxon>Lythraceae</taxon>
        <taxon>Trapa</taxon>
    </lineage>
</organism>
<sequence length="605" mass="65787">MPAALKSKSKSSTKAAKGQKAAAKSSSVPINTANGSSSSACDPISGAFHSLETSSAAHSPSSPSSGHCQNIDDSDDHFSSPHAAISEYDSVSNNGSCSGDSEDLKDKAASSAPHRKIHAADNERREKIRLKNEKKHQRQRERRALELHEKCCGYLMSRKLESLSQQLVNMGFSSERATLALILNDGKVEASVSWLFEGSDQEAKSKECDLRNRGDLKLDISEELARASELELTYKCSKQEVERAIVACEGDLVKAEQSLRVQKQNNQTTTSKQEAAQPATTPAVPPQRSVEREFNNTEPALSAPSSAEPRNLNQQCIKGNLNQQTHRVERRWLDSGSNPYFPSIQQMSSSTPKSEVFHGISEDQINKLMAVRETVLLNQRHRAVFPGQSMNTSPSLLTGCIPNGHTSNTEVLRSNMKLLHSHMLEGLAMENRGTNPFYHQFNESASAPFELGSTGRNIFPKAHGSWSPQVGGASSPSFAVPPSLGLFSGRGPSRSRNSNTQVDWQTGWLAPEFDYTSIDWTLDSSLLAASKRNGLCLGISSVSRDHPVRRVVAGDSRVQFSGWQANGLMGGDLPASSGVSREWTSPFAGKDIFSLPRQIVTSPSP</sequence>
<dbReference type="Proteomes" id="UP001345219">
    <property type="component" value="Chromosome 12"/>
</dbReference>
<feature type="compositionally biased region" description="Basic residues" evidence="1">
    <location>
        <begin position="132"/>
        <end position="141"/>
    </location>
</feature>
<dbReference type="InterPro" id="IPR015940">
    <property type="entry name" value="UBA"/>
</dbReference>
<dbReference type="EMBL" id="JAXIOK010000019">
    <property type="protein sequence ID" value="KAK4748915.1"/>
    <property type="molecule type" value="Genomic_DNA"/>
</dbReference>
<evidence type="ECO:0000313" key="4">
    <source>
        <dbReference type="Proteomes" id="UP001345219"/>
    </source>
</evidence>
<comment type="caution">
    <text evidence="3">The sequence shown here is derived from an EMBL/GenBank/DDBJ whole genome shotgun (WGS) entry which is preliminary data.</text>
</comment>
<reference evidence="3 4" key="1">
    <citation type="journal article" date="2023" name="Hortic Res">
        <title>Pangenome of water caltrop reveals structural variations and asymmetric subgenome divergence after allopolyploidization.</title>
        <authorList>
            <person name="Zhang X."/>
            <person name="Chen Y."/>
            <person name="Wang L."/>
            <person name="Yuan Y."/>
            <person name="Fang M."/>
            <person name="Shi L."/>
            <person name="Lu R."/>
            <person name="Comes H.P."/>
            <person name="Ma Y."/>
            <person name="Chen Y."/>
            <person name="Huang G."/>
            <person name="Zhou Y."/>
            <person name="Zheng Z."/>
            <person name="Qiu Y."/>
        </authorList>
    </citation>
    <scope>NUCLEOTIDE SEQUENCE [LARGE SCALE GENOMIC DNA]</scope>
    <source>
        <tissue evidence="3">Roots</tissue>
    </source>
</reference>
<dbReference type="PROSITE" id="PS50030">
    <property type="entry name" value="UBA"/>
    <property type="match status" value="1"/>
</dbReference>
<protein>
    <recommendedName>
        <fullName evidence="2">UBA domain-containing protein</fullName>
    </recommendedName>
</protein>
<feature type="compositionally biased region" description="Low complexity" evidence="1">
    <location>
        <begin position="262"/>
        <end position="282"/>
    </location>
</feature>
<feature type="compositionally biased region" description="Low complexity" evidence="1">
    <location>
        <begin position="1"/>
        <end position="27"/>
    </location>
</feature>
<feature type="compositionally biased region" description="Basic and acidic residues" evidence="1">
    <location>
        <begin position="118"/>
        <end position="131"/>
    </location>
</feature>
<dbReference type="Gene3D" id="1.10.8.10">
    <property type="entry name" value="DNA helicase RuvA subunit, C-terminal domain"/>
    <property type="match status" value="1"/>
</dbReference>
<keyword evidence="4" id="KW-1185">Reference proteome</keyword>
<feature type="region of interest" description="Disordered" evidence="1">
    <location>
        <begin position="1"/>
        <end position="142"/>
    </location>
</feature>
<name>A0AAN7JM02_9MYRT</name>
<evidence type="ECO:0000259" key="2">
    <source>
        <dbReference type="PROSITE" id="PS50030"/>
    </source>
</evidence>
<feature type="compositionally biased region" description="Polar residues" evidence="1">
    <location>
        <begin position="89"/>
        <end position="99"/>
    </location>
</feature>
<feature type="compositionally biased region" description="Polar residues" evidence="1">
    <location>
        <begin position="28"/>
        <end position="40"/>
    </location>
</feature>
<dbReference type="InterPro" id="IPR009060">
    <property type="entry name" value="UBA-like_sf"/>
</dbReference>
<feature type="compositionally biased region" description="Low complexity" evidence="1">
    <location>
        <begin position="54"/>
        <end position="65"/>
    </location>
</feature>
<dbReference type="Pfam" id="PF22562">
    <property type="entry name" value="UBA_7"/>
    <property type="match status" value="1"/>
</dbReference>
<evidence type="ECO:0000256" key="1">
    <source>
        <dbReference type="SAM" id="MobiDB-lite"/>
    </source>
</evidence>